<feature type="region of interest" description="Disordered" evidence="1">
    <location>
        <begin position="148"/>
        <end position="169"/>
    </location>
</feature>
<accession>A0ABU6RTL5</accession>
<keyword evidence="3" id="KW-1185">Reference proteome</keyword>
<dbReference type="Proteomes" id="UP001341840">
    <property type="component" value="Unassembled WGS sequence"/>
</dbReference>
<sequence length="199" mass="23019">MMREFYSNFSADHQTHVFLQGRRIPFSEDDIRRFLGINIDLPPPGEDNMYKMRVAARKNGGLDMDLVYQVIGRPWNNWANNPTDNILNIKIDNAILNAQATAWHKLIIANIDPKQCTGARYVREQDMYFPYRCCGRLILPPPAPPVQRAEQCLPSPPPQPAAFEIPSSSIRRPPESSLREVMRYLRRQERLQLNTQSML</sequence>
<organism evidence="2 3">
    <name type="scientific">Stylosanthes scabra</name>
    <dbReference type="NCBI Taxonomy" id="79078"/>
    <lineage>
        <taxon>Eukaryota</taxon>
        <taxon>Viridiplantae</taxon>
        <taxon>Streptophyta</taxon>
        <taxon>Embryophyta</taxon>
        <taxon>Tracheophyta</taxon>
        <taxon>Spermatophyta</taxon>
        <taxon>Magnoliopsida</taxon>
        <taxon>eudicotyledons</taxon>
        <taxon>Gunneridae</taxon>
        <taxon>Pentapetalae</taxon>
        <taxon>rosids</taxon>
        <taxon>fabids</taxon>
        <taxon>Fabales</taxon>
        <taxon>Fabaceae</taxon>
        <taxon>Papilionoideae</taxon>
        <taxon>50 kb inversion clade</taxon>
        <taxon>dalbergioids sensu lato</taxon>
        <taxon>Dalbergieae</taxon>
        <taxon>Pterocarpus clade</taxon>
        <taxon>Stylosanthes</taxon>
    </lineage>
</organism>
<reference evidence="2 3" key="1">
    <citation type="journal article" date="2023" name="Plants (Basel)">
        <title>Bridging the Gap: Combining Genomics and Transcriptomics Approaches to Understand Stylosanthes scabra, an Orphan Legume from the Brazilian Caatinga.</title>
        <authorList>
            <person name="Ferreira-Neto J.R.C."/>
            <person name="da Silva M.D."/>
            <person name="Binneck E."/>
            <person name="de Melo N.F."/>
            <person name="da Silva R.H."/>
            <person name="de Melo A.L.T.M."/>
            <person name="Pandolfi V."/>
            <person name="Bustamante F.O."/>
            <person name="Brasileiro-Vidal A.C."/>
            <person name="Benko-Iseppon A.M."/>
        </authorList>
    </citation>
    <scope>NUCLEOTIDE SEQUENCE [LARGE SCALE GENOMIC DNA]</scope>
    <source>
        <tissue evidence="2">Leaves</tissue>
    </source>
</reference>
<proteinExistence type="predicted"/>
<dbReference type="EMBL" id="JASCZI010031713">
    <property type="protein sequence ID" value="MED6127305.1"/>
    <property type="molecule type" value="Genomic_DNA"/>
</dbReference>
<protein>
    <submittedName>
        <fullName evidence="2">Uncharacterized protein</fullName>
    </submittedName>
</protein>
<name>A0ABU6RTL5_9FABA</name>
<gene>
    <name evidence="2" type="ORF">PIB30_086851</name>
</gene>
<comment type="caution">
    <text evidence="2">The sequence shown here is derived from an EMBL/GenBank/DDBJ whole genome shotgun (WGS) entry which is preliminary data.</text>
</comment>
<evidence type="ECO:0000313" key="2">
    <source>
        <dbReference type="EMBL" id="MED6127305.1"/>
    </source>
</evidence>
<evidence type="ECO:0000256" key="1">
    <source>
        <dbReference type="SAM" id="MobiDB-lite"/>
    </source>
</evidence>
<evidence type="ECO:0000313" key="3">
    <source>
        <dbReference type="Proteomes" id="UP001341840"/>
    </source>
</evidence>